<dbReference type="InterPro" id="IPR018727">
    <property type="entry name" value="DUF2267"/>
</dbReference>
<sequence>MTNPRDVKYATEQIAEWLGEIKDRAMLATHNQSFAILRAVLLELRDSQELDAIAQTGNALPALPRGIYYQDFAPFELARPVPDAQSFAERVAERLSPHVIGPTTTVSDVFATLKHRLDPHEAGIVRAHLPAALQPVWDEADPKAPTERTYGTAGLIDL</sequence>
<dbReference type="KEGG" id="yti:FNA67_20105"/>
<dbReference type="Proteomes" id="UP000321062">
    <property type="component" value="Chromosome"/>
</dbReference>
<evidence type="ECO:0000313" key="1">
    <source>
        <dbReference type="EMBL" id="QEE22322.1"/>
    </source>
</evidence>
<dbReference type="OrthoDB" id="20942at2"/>
<dbReference type="AlphaFoldDB" id="A0A5B9DTD7"/>
<dbReference type="InterPro" id="IPR038282">
    <property type="entry name" value="DUF2267_sf"/>
</dbReference>
<evidence type="ECO:0000313" key="2">
    <source>
        <dbReference type="Proteomes" id="UP000321062"/>
    </source>
</evidence>
<gene>
    <name evidence="1" type="ORF">FNA67_20105</name>
</gene>
<dbReference type="RefSeq" id="WP_147657900.1">
    <property type="nucleotide sequence ID" value="NZ_BMFM01000001.1"/>
</dbReference>
<organism evidence="1 2">
    <name type="scientific">Paradevosia tibetensis</name>
    <dbReference type="NCBI Taxonomy" id="1447062"/>
    <lineage>
        <taxon>Bacteria</taxon>
        <taxon>Pseudomonadati</taxon>
        <taxon>Pseudomonadota</taxon>
        <taxon>Alphaproteobacteria</taxon>
        <taxon>Hyphomicrobiales</taxon>
        <taxon>Devosiaceae</taxon>
        <taxon>Paradevosia</taxon>
    </lineage>
</organism>
<keyword evidence="2" id="KW-1185">Reference proteome</keyword>
<dbReference type="Gene3D" id="1.10.490.110">
    <property type="entry name" value="Uncharacterized conserved protein DUF2267"/>
    <property type="match status" value="1"/>
</dbReference>
<proteinExistence type="predicted"/>
<accession>A0A5B9DTD7</accession>
<dbReference type="EMBL" id="CP041690">
    <property type="protein sequence ID" value="QEE22322.1"/>
    <property type="molecule type" value="Genomic_DNA"/>
</dbReference>
<protein>
    <submittedName>
        <fullName evidence="1">DUF2267 domain-containing protein</fullName>
    </submittedName>
</protein>
<dbReference type="Pfam" id="PF10025">
    <property type="entry name" value="DUF2267"/>
    <property type="match status" value="1"/>
</dbReference>
<reference evidence="1 2" key="1">
    <citation type="journal article" date="2015" name="Int. J. Syst. Evol. Microbiol.">
        <title>Youhaiella tibetensis gen. nov., sp. nov., isolated from subsurface sediment.</title>
        <authorList>
            <person name="Wang Y.X."/>
            <person name="Huang F.Q."/>
            <person name="Nogi Y."/>
            <person name="Pang S.J."/>
            <person name="Wang P.K."/>
            <person name="Lv J."/>
        </authorList>
    </citation>
    <scope>NUCLEOTIDE SEQUENCE [LARGE SCALE GENOMIC DNA]</scope>
    <source>
        <strain evidence="2">fig4</strain>
    </source>
</reference>
<name>A0A5B9DTD7_9HYPH</name>